<evidence type="ECO:0000313" key="3">
    <source>
        <dbReference type="Proteomes" id="UP000887013"/>
    </source>
</evidence>
<evidence type="ECO:0000259" key="1">
    <source>
        <dbReference type="Pfam" id="PF00804"/>
    </source>
</evidence>
<proteinExistence type="predicted"/>
<dbReference type="InterPro" id="IPR010989">
    <property type="entry name" value="SNARE"/>
</dbReference>
<name>A0A8X6QRB0_NEPPI</name>
<dbReference type="SUPFAM" id="SSF47661">
    <property type="entry name" value="t-snare proteins"/>
    <property type="match status" value="1"/>
</dbReference>
<comment type="caution">
    <text evidence="2">The sequence shown here is derived from an EMBL/GenBank/DDBJ whole genome shotgun (WGS) entry which is preliminary data.</text>
</comment>
<keyword evidence="3" id="KW-1185">Reference proteome</keyword>
<evidence type="ECO:0000313" key="2">
    <source>
        <dbReference type="EMBL" id="GFU39000.1"/>
    </source>
</evidence>
<accession>A0A8X6QRB0</accession>
<protein>
    <submittedName>
        <fullName evidence="2">Syntaxin-1A</fullName>
    </submittedName>
</protein>
<dbReference type="GO" id="GO:0016192">
    <property type="term" value="P:vesicle-mediated transport"/>
    <property type="evidence" value="ECO:0007669"/>
    <property type="project" value="InterPro"/>
</dbReference>
<reference evidence="2" key="1">
    <citation type="submission" date="2020-08" db="EMBL/GenBank/DDBJ databases">
        <title>Multicomponent nature underlies the extraordinary mechanical properties of spider dragline silk.</title>
        <authorList>
            <person name="Kono N."/>
            <person name="Nakamura H."/>
            <person name="Mori M."/>
            <person name="Yoshida Y."/>
            <person name="Ohtoshi R."/>
            <person name="Malay A.D."/>
            <person name="Moran D.A.P."/>
            <person name="Tomita M."/>
            <person name="Numata K."/>
            <person name="Arakawa K."/>
        </authorList>
    </citation>
    <scope>NUCLEOTIDE SEQUENCE</scope>
</reference>
<feature type="domain" description="Syntaxin N-terminal" evidence="1">
    <location>
        <begin position="2"/>
        <end position="59"/>
    </location>
</feature>
<sequence length="94" mass="10674">LNSLYQKFLDTVSDYSAAQASYRQRKKKLLKKQLEITGQEVDDDQLEQMLDENRAVFTQDVLSRKELAESSLMVRGASSSDEAVLYRLGRLVGS</sequence>
<dbReference type="Proteomes" id="UP000887013">
    <property type="component" value="Unassembled WGS sequence"/>
</dbReference>
<dbReference type="Gene3D" id="1.20.58.70">
    <property type="match status" value="1"/>
</dbReference>
<organism evidence="2 3">
    <name type="scientific">Nephila pilipes</name>
    <name type="common">Giant wood spider</name>
    <name type="synonym">Nephila maculata</name>
    <dbReference type="NCBI Taxonomy" id="299642"/>
    <lineage>
        <taxon>Eukaryota</taxon>
        <taxon>Metazoa</taxon>
        <taxon>Ecdysozoa</taxon>
        <taxon>Arthropoda</taxon>
        <taxon>Chelicerata</taxon>
        <taxon>Arachnida</taxon>
        <taxon>Araneae</taxon>
        <taxon>Araneomorphae</taxon>
        <taxon>Entelegynae</taxon>
        <taxon>Araneoidea</taxon>
        <taxon>Nephilidae</taxon>
        <taxon>Nephila</taxon>
    </lineage>
</organism>
<dbReference type="AlphaFoldDB" id="A0A8X6QRB0"/>
<dbReference type="Pfam" id="PF00804">
    <property type="entry name" value="Syntaxin"/>
    <property type="match status" value="1"/>
</dbReference>
<dbReference type="EMBL" id="BMAW01035272">
    <property type="protein sequence ID" value="GFU39000.1"/>
    <property type="molecule type" value="Genomic_DNA"/>
</dbReference>
<dbReference type="GO" id="GO:0016020">
    <property type="term" value="C:membrane"/>
    <property type="evidence" value="ECO:0007669"/>
    <property type="project" value="InterPro"/>
</dbReference>
<feature type="non-terminal residue" evidence="2">
    <location>
        <position position="94"/>
    </location>
</feature>
<dbReference type="InterPro" id="IPR006011">
    <property type="entry name" value="Syntaxin_N"/>
</dbReference>
<gene>
    <name evidence="2" type="primary">Syx1A_0</name>
    <name evidence="2" type="ORF">NPIL_68761</name>
</gene>